<keyword evidence="4" id="KW-1185">Reference proteome</keyword>
<evidence type="ECO:0000313" key="4">
    <source>
        <dbReference type="Proteomes" id="UP001574673"/>
    </source>
</evidence>
<name>A0ABV4UHD8_9RHOO</name>
<feature type="transmembrane region" description="Helical" evidence="1">
    <location>
        <begin position="115"/>
        <end position="140"/>
    </location>
</feature>
<dbReference type="GO" id="GO:0016491">
    <property type="term" value="F:oxidoreductase activity"/>
    <property type="evidence" value="ECO:0007669"/>
    <property type="project" value="UniProtKB-KW"/>
</dbReference>
<evidence type="ECO:0000313" key="3">
    <source>
        <dbReference type="EMBL" id="MFA9950294.1"/>
    </source>
</evidence>
<dbReference type="Pfam" id="PF00487">
    <property type="entry name" value="FA_desaturase"/>
    <property type="match status" value="1"/>
</dbReference>
<dbReference type="RefSeq" id="WP_418891359.1">
    <property type="nucleotide sequence ID" value="NZ_JBEUWX010000002.1"/>
</dbReference>
<reference evidence="4" key="1">
    <citation type="submission" date="2024-06" db="EMBL/GenBank/DDBJ databases">
        <title>Radixoralia hellwigii gen. nov., sp nov., isolated from a root canal in the human oral cavity.</title>
        <authorList>
            <person name="Bartsch S."/>
            <person name="Wittmer A."/>
            <person name="Schulz A.-K."/>
            <person name="Neumann-Schaal M."/>
            <person name="Wolf J."/>
            <person name="Gronow S."/>
            <person name="Tennert C."/>
            <person name="Haecker G."/>
            <person name="Cieplik F."/>
            <person name="Al-Ahmad A."/>
        </authorList>
    </citation>
    <scope>NUCLEOTIDE SEQUENCE [LARGE SCALE GENOMIC DNA]</scope>
    <source>
        <strain evidence="4">Wk13</strain>
    </source>
</reference>
<dbReference type="EC" id="1.14.19.-" evidence="3"/>
<dbReference type="InterPro" id="IPR005804">
    <property type="entry name" value="FA_desaturase_dom"/>
</dbReference>
<gene>
    <name evidence="3" type="ORF">ABCS64_08180</name>
</gene>
<comment type="caution">
    <text evidence="3">The sequence shown here is derived from an EMBL/GenBank/DDBJ whole genome shotgun (WGS) entry which is preliminary data.</text>
</comment>
<evidence type="ECO:0000256" key="1">
    <source>
        <dbReference type="SAM" id="Phobius"/>
    </source>
</evidence>
<keyword evidence="3" id="KW-0560">Oxidoreductase</keyword>
<organism evidence="3 4">
    <name type="scientific">Dentiradicibacter hellwigii</name>
    <dbReference type="NCBI Taxonomy" id="3149053"/>
    <lineage>
        <taxon>Bacteria</taxon>
        <taxon>Pseudomonadati</taxon>
        <taxon>Pseudomonadota</taxon>
        <taxon>Betaproteobacteria</taxon>
        <taxon>Rhodocyclales</taxon>
        <taxon>Rhodocyclaceae</taxon>
        <taxon>Dentiradicibacter</taxon>
    </lineage>
</organism>
<dbReference type="Proteomes" id="UP001574673">
    <property type="component" value="Unassembled WGS sequence"/>
</dbReference>
<keyword evidence="1" id="KW-0812">Transmembrane</keyword>
<evidence type="ECO:0000259" key="2">
    <source>
        <dbReference type="Pfam" id="PF00487"/>
    </source>
</evidence>
<dbReference type="CDD" id="cd01060">
    <property type="entry name" value="Membrane-FADS-like"/>
    <property type="match status" value="1"/>
</dbReference>
<proteinExistence type="predicted"/>
<protein>
    <submittedName>
        <fullName evidence="3">Fatty acid desaturase</fullName>
        <ecNumber evidence="3">1.14.19.-</ecNumber>
    </submittedName>
</protein>
<feature type="transmembrane region" description="Helical" evidence="1">
    <location>
        <begin position="33"/>
        <end position="54"/>
    </location>
</feature>
<dbReference type="EMBL" id="JBEUWX010000002">
    <property type="protein sequence ID" value="MFA9950294.1"/>
    <property type="molecule type" value="Genomic_DNA"/>
</dbReference>
<keyword evidence="1" id="KW-0472">Membrane</keyword>
<feature type="domain" description="Fatty acid desaturase" evidence="2">
    <location>
        <begin position="35"/>
        <end position="265"/>
    </location>
</feature>
<sequence>MAGLLNTAILALSLAALWLCQWAASHLSVGYALLAVWVFSLVANTPFAIMHEAVHGVASRNRRWNELLGLVAGWAFPTSFSMQRVAHEGHHCRNRTDFDLYDYYLPGQSKRVRNLWLYLGNLFGLYWWSVVFGNLVYLLAPSLYRSRFFTERLSPALGFGPYVADLAKLPPLRVWVEIALAFMYQAGMIYCLDLKMASVIACYWAFALHWSALQYVDHAWSARDIRNGAWNLKVLPPFRWIALNYHYHQAHHQHPEAPWFDLPKFVDPAALQPSFWRIYLSLWKGVRPAPPMGAPADLDFLFPAADQPANDGAH</sequence>
<keyword evidence="1" id="KW-1133">Transmembrane helix</keyword>
<accession>A0ABV4UHD8</accession>